<protein>
    <submittedName>
        <fullName evidence="14">CCR4-NOT transcription complex subunit 1</fullName>
    </submittedName>
</protein>
<feature type="domain" description="CCR4-NOT transcription complex subunit 1 CAF1-binding" evidence="10">
    <location>
        <begin position="448"/>
        <end position="663"/>
    </location>
</feature>
<feature type="domain" description="CCR4-NOT transcription complex subunit 1" evidence="9">
    <location>
        <begin position="783"/>
        <end position="931"/>
    </location>
</feature>
<feature type="compositionally biased region" description="Polar residues" evidence="7">
    <location>
        <begin position="388"/>
        <end position="424"/>
    </location>
</feature>
<organism evidence="13 14">
    <name type="scientific">Mesorhabditis belari</name>
    <dbReference type="NCBI Taxonomy" id="2138241"/>
    <lineage>
        <taxon>Eukaryota</taxon>
        <taxon>Metazoa</taxon>
        <taxon>Ecdysozoa</taxon>
        <taxon>Nematoda</taxon>
        <taxon>Chromadorea</taxon>
        <taxon>Rhabditida</taxon>
        <taxon>Rhabditina</taxon>
        <taxon>Rhabditomorpha</taxon>
        <taxon>Rhabditoidea</taxon>
        <taxon>Rhabditidae</taxon>
        <taxon>Mesorhabditinae</taxon>
        <taxon>Mesorhabditis</taxon>
    </lineage>
</organism>
<keyword evidence="2" id="KW-0678">Repressor</keyword>
<proteinExistence type="inferred from homology"/>
<feature type="domain" description="CCR4-Not complex component Not1 C-terminal" evidence="8">
    <location>
        <begin position="1402"/>
        <end position="1771"/>
    </location>
</feature>
<evidence type="ECO:0000256" key="5">
    <source>
        <dbReference type="ARBA" id="ARBA00023242"/>
    </source>
</evidence>
<dbReference type="Pfam" id="PF04054">
    <property type="entry name" value="Not1"/>
    <property type="match status" value="1"/>
</dbReference>
<dbReference type="GO" id="GO:0000288">
    <property type="term" value="P:nuclear-transcribed mRNA catabolic process, deadenylation-dependent decay"/>
    <property type="evidence" value="ECO:0007669"/>
    <property type="project" value="TreeGrafter"/>
</dbReference>
<dbReference type="InterPro" id="IPR032193">
    <property type="entry name" value="CNOT1_TTP_bind"/>
</dbReference>
<keyword evidence="3" id="KW-0805">Transcription regulation</keyword>
<feature type="compositionally biased region" description="Low complexity" evidence="7">
    <location>
        <begin position="1"/>
        <end position="19"/>
    </location>
</feature>
<evidence type="ECO:0000313" key="13">
    <source>
        <dbReference type="Proteomes" id="UP000887575"/>
    </source>
</evidence>
<dbReference type="InterPro" id="IPR032191">
    <property type="entry name" value="CNOT1_CAF1_bind"/>
</dbReference>
<dbReference type="InterPro" id="IPR024557">
    <property type="entry name" value="CNOT1_dom_4"/>
</dbReference>
<dbReference type="GO" id="GO:0060090">
    <property type="term" value="F:molecular adaptor activity"/>
    <property type="evidence" value="ECO:0007669"/>
    <property type="project" value="TreeGrafter"/>
</dbReference>
<dbReference type="Proteomes" id="UP000887575">
    <property type="component" value="Unassembled WGS sequence"/>
</dbReference>
<comment type="similarity">
    <text evidence="6">Belongs to the CNOT1 family.</text>
</comment>
<sequence>MKNESGRSSVPSPGRSPYVGGPPGGYPLPGPPQPPMGIIPAPPPGHLGPPRYPMGQEQGFGSLFSGNYNNQFRMPERPDSLQNLGLPSVGPNNNSQNNLYGMGVRQLSMSPSHQMMRSNMHPGPITPVQQPPPASQPPPISQMQQRQLPSSSGSFTISPWATNVPAGMMRQATGATTPQGAIDFRPQLPPTGITSDIQQVAPRPTLQPTYQLPDDGSQLTFSEEVQEEANTYFEQIYSPNKQLTIEAFLSKLKMFQSSSSQREREVLSCVVKNLFEEYRFFHEYPDRELMTTAEVYGGIIREGIITNLQFATAVRKVIESLQTDPTSRLYQFGIIALSACKKKLCCYPKVCAMIMQHENFPKFPPQLAAYVKAGVSEKLPPSNDRDTPTSSWPAAGSQGQASPQRNNSGDTTAQRVSFTHSGRSGPNFLSVTNADTLISAAEKEGVECEKPAEAVTDKVGFLFNNLSQSNLQAKTEEMRTLLSENGESFMRWLAQYIVIKRVAIEPNFQPLYNLFLQSLKDTTFDQFVKIETLRNIKVILRSDKREAATNYGDRSLLKNLGMWLGLITIARSTCILMQELDLKSLLLEAYYKGQEELLFVIPFVAKIVCSSSKSQVFSPYSSWIRGILKVFAELHTEPDLKINLKFEIEVLFKELNIDLQEMMHYVDDVLKDTDRLLSVKQQLSDLRTLQQPVITSSSPIPQAMRGTGTSGTPSLQEIGSSLGNNETKTSSFVQGPIDILNEPMEPMAAPPSYSYFDINVVSYEGITSHLKIPTHHPLFQMYPTLKGFVKPAVIQAIKELLGPVNDKALKTASTATEHLTKKDFALCGDDMQMRRAGINIMRAVTGAMVHVSIREPMQSTLASYLHQSLNNGLRNLCAQGDPKLVEEAVAVITVENLELAMDFVVKTACEKSAPELDRKMEVEYQLRQSIRREGKEFTGAEDLLIAQSMLPEALRIGAGPIPKEQMGAYEEYSTRICGFKPFASDEVLPVHPMVVKDNYASGISIDLRGQGESENFGKTFHFLSSECESFIARGSVFPSLSKVVQALMIFRDNLRQLAFEPSQPLVLRNTLVQAIEQFLNAYTPSSHSIKEEVEVINRLHELTIAFIRMLVMKIPLNDISARITNILTGSQGDYRFNFEAVEQLVRNHLILFEVYDRWLGEMIESGQNAFAPIFAQRLVRLVSSRGITEAQIREKFPLTFEQLLKLQSISGITRSATENQGGTGAQNSLIGIYFGDRVMQNPNLPITDAQGDGELQSKVEEILREWISLCYTPAALKDPQQALATIIHMMHEHGVLATDDMITRFFRLCTEMCVDVSYRLLKDETASNSQTIIRQRCYYTLDAFVKLTCLMVRFSDGSQAHTKVNLFRKVLNIVTSVLVLDHEVRRAEFHPMPYHRILIIMFIELTDVDDPSLEPIFGSIVDTFVNALFVVQPRRAPRFALAWLDLVGHRYTISRLIVPAYICSGAPTPDALNAAAMYTQLLICQLKFLSPYLRNIDLPKSIALLYRGTLRVLLVILHDFPELLCEFHFVLCDTIPPNCIQLRNLVLSAYPKHMKLPDPFTLNFKQIDALSEMMFEPKMNLSMTSVIPSELLQQLEGYLSTRIGVDLLSSLPTLLTVSHTAGSRYNTTILHAIVLYVGSRAVEVLQSKGQRISMTTIAHTSFMDIFQNLAVRLCTEGRYLLFNAIANQLRYPNAHTHYFSCTLLFLFFQADMNVMKEQITRVLFERLVALRPHPWGLLITFIELIRNPIYRFWEHDFTKCTPEIERLFRNVASTCISTQRQDLQEGVPAMP</sequence>
<evidence type="ECO:0000259" key="9">
    <source>
        <dbReference type="Pfam" id="PF12842"/>
    </source>
</evidence>
<evidence type="ECO:0000256" key="4">
    <source>
        <dbReference type="ARBA" id="ARBA00023163"/>
    </source>
</evidence>
<dbReference type="Gene3D" id="1.25.40.840">
    <property type="entry name" value="CCR4-NOT transcription complex subunit 1 TTP binding domain"/>
    <property type="match status" value="1"/>
</dbReference>
<dbReference type="InterPro" id="IPR055454">
    <property type="entry name" value="CNOT1-like_NOT1_connector"/>
</dbReference>
<feature type="compositionally biased region" description="Pro residues" evidence="7">
    <location>
        <begin position="129"/>
        <end position="140"/>
    </location>
</feature>
<evidence type="ECO:0000256" key="6">
    <source>
        <dbReference type="ARBA" id="ARBA00025717"/>
    </source>
</evidence>
<dbReference type="InterPro" id="IPR040398">
    <property type="entry name" value="Not1"/>
</dbReference>
<evidence type="ECO:0000256" key="3">
    <source>
        <dbReference type="ARBA" id="ARBA00023015"/>
    </source>
</evidence>
<keyword evidence="5" id="KW-0539">Nucleus</keyword>
<comment type="subcellular location">
    <subcellularLocation>
        <location evidence="1">Nucleus</location>
    </subcellularLocation>
</comment>
<dbReference type="InterPro" id="IPR038535">
    <property type="entry name" value="CNOT1_TTP_bind_sf"/>
</dbReference>
<feature type="region of interest" description="Disordered" evidence="7">
    <location>
        <begin position="114"/>
        <end position="158"/>
    </location>
</feature>
<evidence type="ECO:0000259" key="11">
    <source>
        <dbReference type="Pfam" id="PF16417"/>
    </source>
</evidence>
<keyword evidence="4" id="KW-0804">Transcription</keyword>
<dbReference type="PANTHER" id="PTHR13162:SF8">
    <property type="entry name" value="CCR4-NOT TRANSCRIPTION COMPLEX SUBUNIT 1"/>
    <property type="match status" value="1"/>
</dbReference>
<dbReference type="Gene3D" id="1.25.40.790">
    <property type="match status" value="1"/>
</dbReference>
<reference evidence="14" key="1">
    <citation type="submission" date="2024-02" db="UniProtKB">
        <authorList>
            <consortium name="WormBaseParasite"/>
        </authorList>
    </citation>
    <scope>IDENTIFICATION</scope>
</reference>
<evidence type="ECO:0000256" key="1">
    <source>
        <dbReference type="ARBA" id="ARBA00004123"/>
    </source>
</evidence>
<dbReference type="Pfam" id="PF12842">
    <property type="entry name" value="DUF3819"/>
    <property type="match status" value="1"/>
</dbReference>
<evidence type="ECO:0000259" key="12">
    <source>
        <dbReference type="Pfam" id="PF25097"/>
    </source>
</evidence>
<dbReference type="WBParaSite" id="MBELARI_LOCUS10181.1">
    <property type="protein sequence ID" value="MBELARI_LOCUS10181.1"/>
    <property type="gene ID" value="MBELARI_LOCUS10181"/>
</dbReference>
<name>A0AAF3E8D3_9BILA</name>
<dbReference type="Pfam" id="PF16415">
    <property type="entry name" value="CNOT1_CAF1_bind"/>
    <property type="match status" value="1"/>
</dbReference>
<dbReference type="GO" id="GO:0030015">
    <property type="term" value="C:CCR4-NOT core complex"/>
    <property type="evidence" value="ECO:0007669"/>
    <property type="project" value="InterPro"/>
</dbReference>
<dbReference type="FunFam" id="1.25.40.800:FF:000001">
    <property type="entry name" value="CCR4-NOT transcription complex subunit 1"/>
    <property type="match status" value="1"/>
</dbReference>
<feature type="compositionally biased region" description="Pro residues" evidence="7">
    <location>
        <begin position="24"/>
        <end position="52"/>
    </location>
</feature>
<evidence type="ECO:0000313" key="14">
    <source>
        <dbReference type="WBParaSite" id="MBELARI_LOCUS10181.1"/>
    </source>
</evidence>
<dbReference type="InterPro" id="IPR007196">
    <property type="entry name" value="CCR4-Not_Not1_C"/>
</dbReference>
<feature type="compositionally biased region" description="Polar residues" evidence="7">
    <location>
        <begin position="148"/>
        <end position="158"/>
    </location>
</feature>
<feature type="region of interest" description="Disordered" evidence="7">
    <location>
        <begin position="378"/>
        <end position="424"/>
    </location>
</feature>
<dbReference type="Pfam" id="PF25097">
    <property type="entry name" value="ARM_Cnot1"/>
    <property type="match status" value="1"/>
</dbReference>
<dbReference type="Pfam" id="PF16417">
    <property type="entry name" value="CNOT1_TTP_bind"/>
    <property type="match status" value="1"/>
</dbReference>
<feature type="compositionally biased region" description="Polar residues" evidence="7">
    <location>
        <begin position="80"/>
        <end position="95"/>
    </location>
</feature>
<dbReference type="GO" id="GO:0005634">
    <property type="term" value="C:nucleus"/>
    <property type="evidence" value="ECO:0007669"/>
    <property type="project" value="UniProtKB-SubCell"/>
</dbReference>
<evidence type="ECO:0000259" key="10">
    <source>
        <dbReference type="Pfam" id="PF16415"/>
    </source>
</evidence>
<feature type="domain" description="CCR4-NOT transcription complex subunit 1-like NOT1 connector" evidence="12">
    <location>
        <begin position="1028"/>
        <end position="1210"/>
    </location>
</feature>
<evidence type="ECO:0000256" key="7">
    <source>
        <dbReference type="SAM" id="MobiDB-lite"/>
    </source>
</evidence>
<keyword evidence="13" id="KW-1185">Reference proteome</keyword>
<feature type="domain" description="CCR4-NOT transcription complex subunit 1 TTP binding" evidence="11">
    <location>
        <begin position="215"/>
        <end position="379"/>
    </location>
</feature>
<dbReference type="Gene3D" id="1.25.40.180">
    <property type="match status" value="1"/>
</dbReference>
<dbReference type="Gene3D" id="1.25.40.800">
    <property type="match status" value="1"/>
</dbReference>
<dbReference type="PANTHER" id="PTHR13162">
    <property type="entry name" value="CCR4-NOT TRANSCRIPTION COMPLEX"/>
    <property type="match status" value="1"/>
</dbReference>
<accession>A0AAF3E8D3</accession>
<evidence type="ECO:0000259" key="8">
    <source>
        <dbReference type="Pfam" id="PF04054"/>
    </source>
</evidence>
<dbReference type="GO" id="GO:0000932">
    <property type="term" value="C:P-body"/>
    <property type="evidence" value="ECO:0007669"/>
    <property type="project" value="TreeGrafter"/>
</dbReference>
<feature type="region of interest" description="Disordered" evidence="7">
    <location>
        <begin position="1"/>
        <end position="95"/>
    </location>
</feature>
<evidence type="ECO:0000256" key="2">
    <source>
        <dbReference type="ARBA" id="ARBA00022491"/>
    </source>
</evidence>
<dbReference type="GO" id="GO:0017148">
    <property type="term" value="P:negative regulation of translation"/>
    <property type="evidence" value="ECO:0007669"/>
    <property type="project" value="InterPro"/>
</dbReference>